<feature type="transmembrane region" description="Helical" evidence="6">
    <location>
        <begin position="443"/>
        <end position="460"/>
    </location>
</feature>
<feature type="transmembrane region" description="Helical" evidence="6">
    <location>
        <begin position="45"/>
        <end position="69"/>
    </location>
</feature>
<feature type="transmembrane region" description="Helical" evidence="6">
    <location>
        <begin position="381"/>
        <end position="399"/>
    </location>
</feature>
<evidence type="ECO:0000256" key="3">
    <source>
        <dbReference type="ARBA" id="ARBA00022692"/>
    </source>
</evidence>
<evidence type="ECO:0000313" key="7">
    <source>
        <dbReference type="EMBL" id="EHQ02371.1"/>
    </source>
</evidence>
<comment type="subcellular location">
    <subcellularLocation>
        <location evidence="1">Cell membrane</location>
        <topology evidence="1">Multi-pass membrane protein</topology>
    </subcellularLocation>
</comment>
<dbReference type="InterPro" id="IPR050833">
    <property type="entry name" value="Poly_Biosynth_Transport"/>
</dbReference>
<evidence type="ECO:0000256" key="2">
    <source>
        <dbReference type="ARBA" id="ARBA00022475"/>
    </source>
</evidence>
<dbReference type="HOGENOM" id="CLU_536138_0_0_10"/>
<evidence type="ECO:0000313" key="8">
    <source>
        <dbReference type="Proteomes" id="UP000003844"/>
    </source>
</evidence>
<gene>
    <name evidence="7" type="ORF">Gilli_1728</name>
</gene>
<reference evidence="8" key="1">
    <citation type="journal article" date="2012" name="Stand. Genomic Sci.">
        <title>Genome sequence of the Antarctic rhodopsins-containing flavobacterium Gillisia limnaea type strain (R-8282(T)).</title>
        <authorList>
            <person name="Riedel T."/>
            <person name="Held B."/>
            <person name="Nolan M."/>
            <person name="Lucas S."/>
            <person name="Lapidus A."/>
            <person name="Tice H."/>
            <person name="Del Rio T.G."/>
            <person name="Cheng J.F."/>
            <person name="Han C."/>
            <person name="Tapia R."/>
            <person name="Goodwin L.A."/>
            <person name="Pitluck S."/>
            <person name="Liolios K."/>
            <person name="Mavromatis K."/>
            <person name="Pagani I."/>
            <person name="Ivanova N."/>
            <person name="Mikhailova N."/>
            <person name="Pati A."/>
            <person name="Chen A."/>
            <person name="Palaniappan K."/>
            <person name="Land M."/>
            <person name="Rohde M."/>
            <person name="Tindall B.J."/>
            <person name="Detter J.C."/>
            <person name="Goker M."/>
            <person name="Bristow J."/>
            <person name="Eisen J.A."/>
            <person name="Markowitz V."/>
            <person name="Hugenholtz P."/>
            <person name="Kyrpides N.C."/>
            <person name="Klenk H.P."/>
            <person name="Woyke T."/>
        </authorList>
    </citation>
    <scope>NUCLEOTIDE SEQUENCE [LARGE SCALE GENOMIC DNA]</scope>
    <source>
        <strain evidence="8">DSM 15749 / LMG 21470 / R-8282</strain>
    </source>
</reference>
<accession>H2C004</accession>
<keyword evidence="2" id="KW-1003">Cell membrane</keyword>
<dbReference type="Proteomes" id="UP000003844">
    <property type="component" value="Unassembled WGS sequence"/>
</dbReference>
<keyword evidence="5 6" id="KW-0472">Membrane</keyword>
<name>H2C004_GILLR</name>
<dbReference type="STRING" id="865937.Gilli_1728"/>
<feature type="transmembrane region" description="Helical" evidence="6">
    <location>
        <begin position="311"/>
        <end position="330"/>
    </location>
</feature>
<feature type="transmembrane region" description="Helical" evidence="6">
    <location>
        <begin position="189"/>
        <end position="211"/>
    </location>
</feature>
<dbReference type="eggNOG" id="COG2244">
    <property type="taxonomic scope" value="Bacteria"/>
</dbReference>
<proteinExistence type="predicted"/>
<dbReference type="PANTHER" id="PTHR30250:SF26">
    <property type="entry name" value="PSMA PROTEIN"/>
    <property type="match status" value="1"/>
</dbReference>
<dbReference type="EMBL" id="JH594606">
    <property type="protein sequence ID" value="EHQ02371.1"/>
    <property type="molecule type" value="Genomic_DNA"/>
</dbReference>
<feature type="transmembrane region" description="Helical" evidence="6">
    <location>
        <begin position="16"/>
        <end position="39"/>
    </location>
</feature>
<feature type="transmembrane region" description="Helical" evidence="6">
    <location>
        <begin position="466"/>
        <end position="486"/>
    </location>
</feature>
<evidence type="ECO:0000256" key="6">
    <source>
        <dbReference type="SAM" id="Phobius"/>
    </source>
</evidence>
<dbReference type="GO" id="GO:0005886">
    <property type="term" value="C:plasma membrane"/>
    <property type="evidence" value="ECO:0007669"/>
    <property type="project" value="UniProtKB-SubCell"/>
</dbReference>
<evidence type="ECO:0000256" key="5">
    <source>
        <dbReference type="ARBA" id="ARBA00023136"/>
    </source>
</evidence>
<sequence length="508" mass="56788">MNQIPSRKNSVKWNLILQYISLGLGIIKGFLIVPIYLSFIDMELYGYWLATGSILVWINIIDPGAGTVLQQKVAYEYGNQNNSNLNKLAGSGIIIGALICGIALICSFIFSFFIPTLLGFENFGEQEVLINSFNIAAIGACFSLVTSVVRGVNYGMQNTKVPGIIEIAASFIGIVVNIILLYLGYGLYAIATMLLINGILTCFGNLIYLQISAKRQLLEIKYNLSETLPLFKEFTYTFFSRLVNTLSSNFDLIIISRFIGAEMITVVEMTRRPFKMVESIVYKPAVALSPAISHLHGQNTPAKMNNLLFKFFHFLIWAYCFIIAGFILFNESLISLWLSEKMFAGILLSLLICVGLALKGFFSSIGNLNFALGDIKGSSKIIIAQNLLYVFFVIVLGYFFGIVGILAALIPSVLLTSGWYYLKGLRKREVFTNENITYIIKNMVLAAVTCLICFIIQPYINITNWFNLIIAASIFASIFLALFCLFSKMFRNIMKVTLEKINFKSEFS</sequence>
<evidence type="ECO:0000256" key="1">
    <source>
        <dbReference type="ARBA" id="ARBA00004651"/>
    </source>
</evidence>
<feature type="transmembrane region" description="Helical" evidence="6">
    <location>
        <begin position="164"/>
        <end position="183"/>
    </location>
</feature>
<evidence type="ECO:0000256" key="4">
    <source>
        <dbReference type="ARBA" id="ARBA00022989"/>
    </source>
</evidence>
<dbReference type="AlphaFoldDB" id="H2C004"/>
<protein>
    <submittedName>
        <fullName evidence="7">Polysaccharide biosynthesis protein</fullName>
    </submittedName>
</protein>
<feature type="transmembrane region" description="Helical" evidence="6">
    <location>
        <begin position="342"/>
        <end position="361"/>
    </location>
</feature>
<keyword evidence="8" id="KW-1185">Reference proteome</keyword>
<feature type="transmembrane region" description="Helical" evidence="6">
    <location>
        <begin position="133"/>
        <end position="152"/>
    </location>
</feature>
<dbReference type="PANTHER" id="PTHR30250">
    <property type="entry name" value="PST FAMILY PREDICTED COLANIC ACID TRANSPORTER"/>
    <property type="match status" value="1"/>
</dbReference>
<dbReference type="RefSeq" id="WP_006988681.1">
    <property type="nucleotide sequence ID" value="NZ_JH594606.1"/>
</dbReference>
<keyword evidence="3 6" id="KW-0812">Transmembrane</keyword>
<dbReference type="OrthoDB" id="512217at2"/>
<dbReference type="Pfam" id="PF13440">
    <property type="entry name" value="Polysacc_synt_3"/>
    <property type="match status" value="1"/>
</dbReference>
<feature type="transmembrane region" description="Helical" evidence="6">
    <location>
        <begin position="90"/>
        <end position="113"/>
    </location>
</feature>
<feature type="transmembrane region" description="Helical" evidence="6">
    <location>
        <begin position="405"/>
        <end position="422"/>
    </location>
</feature>
<organism evidence="7 8">
    <name type="scientific">Gillisia limnaea (strain DSM 15749 / LMG 21470 / R-8282)</name>
    <dbReference type="NCBI Taxonomy" id="865937"/>
    <lineage>
        <taxon>Bacteria</taxon>
        <taxon>Pseudomonadati</taxon>
        <taxon>Bacteroidota</taxon>
        <taxon>Flavobacteriia</taxon>
        <taxon>Flavobacteriales</taxon>
        <taxon>Flavobacteriaceae</taxon>
        <taxon>Gillisia</taxon>
    </lineage>
</organism>
<keyword evidence="4 6" id="KW-1133">Transmembrane helix</keyword>